<accession>A0A7D7QRM9</accession>
<sequence length="69" mass="7523">MSPVYPPSVRVTGRPAETTKPRGGIAVLGGAPATSATRRHDAQRKRVTGDVRHVLDRLARFPVGFRWST</sequence>
<gene>
    <name evidence="2" type="ORF">H1R19_07005</name>
</gene>
<evidence type="ECO:0000313" key="3">
    <source>
        <dbReference type="Proteomes" id="UP000515663"/>
    </source>
</evidence>
<organism evidence="2 3">
    <name type="scientific">Gordonia jinghuaiqii</name>
    <dbReference type="NCBI Taxonomy" id="2758710"/>
    <lineage>
        <taxon>Bacteria</taxon>
        <taxon>Bacillati</taxon>
        <taxon>Actinomycetota</taxon>
        <taxon>Actinomycetes</taxon>
        <taxon>Mycobacteriales</taxon>
        <taxon>Gordoniaceae</taxon>
        <taxon>Gordonia</taxon>
    </lineage>
</organism>
<evidence type="ECO:0000256" key="1">
    <source>
        <dbReference type="SAM" id="MobiDB-lite"/>
    </source>
</evidence>
<proteinExistence type="predicted"/>
<name>A0A7D7QRM9_9ACTN</name>
<dbReference type="KEGG" id="gji:H1R19_07005"/>
<reference evidence="3" key="1">
    <citation type="submission" date="2020-07" db="EMBL/GenBank/DDBJ databases">
        <title>novel species isolated from the respiratory tract of Marmot.</title>
        <authorList>
            <person name="Zhang G."/>
        </authorList>
    </citation>
    <scope>NUCLEOTIDE SEQUENCE [LARGE SCALE GENOMIC DNA]</scope>
    <source>
        <strain evidence="3">686</strain>
    </source>
</reference>
<dbReference type="EMBL" id="CP059491">
    <property type="protein sequence ID" value="QMT02866.1"/>
    <property type="molecule type" value="Genomic_DNA"/>
</dbReference>
<evidence type="ECO:0000313" key="2">
    <source>
        <dbReference type="EMBL" id="QMT02866.1"/>
    </source>
</evidence>
<keyword evidence="3" id="KW-1185">Reference proteome</keyword>
<dbReference type="RefSeq" id="WP_219851063.1">
    <property type="nucleotide sequence ID" value="NZ_CP059491.1"/>
</dbReference>
<feature type="region of interest" description="Disordered" evidence="1">
    <location>
        <begin position="1"/>
        <end position="45"/>
    </location>
</feature>
<protein>
    <submittedName>
        <fullName evidence="2">Uncharacterized protein</fullName>
    </submittedName>
</protein>
<dbReference type="Proteomes" id="UP000515663">
    <property type="component" value="Chromosome"/>
</dbReference>
<dbReference type="AlphaFoldDB" id="A0A7D7QRM9"/>